<keyword evidence="7" id="KW-0812">Transmembrane</keyword>
<dbReference type="EMBL" id="CCAG010021407">
    <property type="status" value="NOT_ANNOTATED_CDS"/>
    <property type="molecule type" value="Genomic_DNA"/>
</dbReference>
<name>A0A1B0GCG4_GLOMM</name>
<dbReference type="SMART" id="SM00698">
    <property type="entry name" value="MORN"/>
    <property type="match status" value="3"/>
</dbReference>
<dbReference type="STRING" id="37546.A0A1B0GCG4"/>
<evidence type="ECO:0000256" key="4">
    <source>
        <dbReference type="ARBA" id="ARBA00022846"/>
    </source>
</evidence>
<keyword evidence="3" id="KW-0677">Repeat</keyword>
<dbReference type="GO" id="GO:0031514">
    <property type="term" value="C:motile cilium"/>
    <property type="evidence" value="ECO:0007669"/>
    <property type="project" value="UniProtKB-SubCell"/>
</dbReference>
<evidence type="ECO:0000256" key="6">
    <source>
        <dbReference type="ARBA" id="ARBA00023273"/>
    </source>
</evidence>
<evidence type="ECO:0000313" key="8">
    <source>
        <dbReference type="EnsemblMetazoa" id="GMOY010990-PA"/>
    </source>
</evidence>
<dbReference type="InterPro" id="IPR003409">
    <property type="entry name" value="MORN"/>
</dbReference>
<evidence type="ECO:0000313" key="9">
    <source>
        <dbReference type="Proteomes" id="UP000092444"/>
    </source>
</evidence>
<dbReference type="PANTHER" id="PTHR46437">
    <property type="entry name" value="MORN REPEAT-CONTAINING PROTEIN 5"/>
    <property type="match status" value="1"/>
</dbReference>
<keyword evidence="6" id="KW-0966">Cell projection</keyword>
<evidence type="ECO:0000256" key="3">
    <source>
        <dbReference type="ARBA" id="ARBA00022737"/>
    </source>
</evidence>
<evidence type="ECO:0000256" key="5">
    <source>
        <dbReference type="ARBA" id="ARBA00023069"/>
    </source>
</evidence>
<dbReference type="VEuPathDB" id="VectorBase:GMOY010990"/>
<dbReference type="InterPro" id="IPR042814">
    <property type="entry name" value="Morn5"/>
</dbReference>
<evidence type="ECO:0000256" key="2">
    <source>
        <dbReference type="ARBA" id="ARBA00016322"/>
    </source>
</evidence>
<evidence type="ECO:0000256" key="1">
    <source>
        <dbReference type="ARBA" id="ARBA00004230"/>
    </source>
</evidence>
<comment type="subcellular location">
    <subcellularLocation>
        <location evidence="1">Cell projection</location>
        <location evidence="1">Cilium</location>
        <location evidence="1">Flagellum</location>
    </subcellularLocation>
</comment>
<keyword evidence="5" id="KW-0969">Cilium</keyword>
<protein>
    <recommendedName>
        <fullName evidence="2">MORN repeat-containing protein 5</fullName>
    </recommendedName>
</protein>
<organism evidence="8 9">
    <name type="scientific">Glossina morsitans morsitans</name>
    <name type="common">Savannah tsetse fly</name>
    <dbReference type="NCBI Taxonomy" id="37546"/>
    <lineage>
        <taxon>Eukaryota</taxon>
        <taxon>Metazoa</taxon>
        <taxon>Ecdysozoa</taxon>
        <taxon>Arthropoda</taxon>
        <taxon>Hexapoda</taxon>
        <taxon>Insecta</taxon>
        <taxon>Pterygota</taxon>
        <taxon>Neoptera</taxon>
        <taxon>Endopterygota</taxon>
        <taxon>Diptera</taxon>
        <taxon>Brachycera</taxon>
        <taxon>Muscomorpha</taxon>
        <taxon>Hippoboscoidea</taxon>
        <taxon>Glossinidae</taxon>
        <taxon>Glossina</taxon>
    </lineage>
</organism>
<feature type="transmembrane region" description="Helical" evidence="7">
    <location>
        <begin position="720"/>
        <end position="745"/>
    </location>
</feature>
<dbReference type="Pfam" id="PF02493">
    <property type="entry name" value="MORN"/>
    <property type="match status" value="4"/>
</dbReference>
<sequence length="747" mass="85866">MGSRVSERLSPDSSQMIKIPSKQQHKPDYHYFLTGSSFTGGWSSALHTMEGYGLYTFPDGSEYRGYFAKGLFHGYGLLHLSKPYGITFRGIFAEGRLSEMLDIRFDDSLHVEINLQGWEADFDKWHYCCERDRRYVIEQVEGLAAVGPKPFKRIGQSSFIPEKMYDLGEGLYNPTNRMIIKRPSPFPEYHYVACGDERHKIREGCRSGTPLTIKVIPPETCSRIIELNLKSEEELEEMPPSCNYHPIKERKEFLKALRRVFGRKAENVPARSLTDLKESESFASVGTVSGLSTSSCPSFTSKSLIVDREEQMETTRQYDKIVWGCLPSGESLLICNNCIKMQSLIYTAGKPRQSGHFFAKIRKRLAGDVSTSNNLRFLTGSRYTGTWANAVHTMEGYGIYIFPDGSEYRGYFLRGFFHGKGLLHLAEPYGFTFRGIFQDGHLAEVIDMWFDDELHVEGTFKGWEGDFRKWSYCKEEDRRYLVEHIGGVTPVGPFTYTASRSPPRLLPQGTLDAEEGVYNPQWRTITQRLKPFPRRRYVTNKEEHNWIMANCRRAYFRNVDSMSPRVHKKIVNTNILNQQDFDEEQPKCHYNIHKYHKRAYKGICEDVKQRTEVYKDKSAINLNEAEKCENLESILHSSDSDRTGMPVSTSSCVSFTVNPLVVNQRPTLQATTDMDSIYINKQKSIEIVGKDILPKGYFPVAMMLRVLECFACSSIDFPTIGFWITTAYLAAKLENFYLFIFLYILNI</sequence>
<reference evidence="8" key="1">
    <citation type="submission" date="2020-05" db="UniProtKB">
        <authorList>
            <consortium name="EnsemblMetazoa"/>
        </authorList>
    </citation>
    <scope>IDENTIFICATION</scope>
    <source>
        <strain evidence="8">Yale</strain>
    </source>
</reference>
<keyword evidence="9" id="KW-1185">Reference proteome</keyword>
<dbReference type="AlphaFoldDB" id="A0A1B0GCG4"/>
<keyword evidence="7" id="KW-0472">Membrane</keyword>
<dbReference type="SUPFAM" id="SSF82185">
    <property type="entry name" value="Histone H3 K4-specific methyltransferase SET7/9 N-terminal domain"/>
    <property type="match status" value="2"/>
</dbReference>
<dbReference type="EnsemblMetazoa" id="GMOY010990-RA">
    <property type="protein sequence ID" value="GMOY010990-PA"/>
    <property type="gene ID" value="GMOY010990"/>
</dbReference>
<dbReference type="Proteomes" id="UP000092444">
    <property type="component" value="Unassembled WGS sequence"/>
</dbReference>
<keyword evidence="4" id="KW-0282">Flagellum</keyword>
<accession>A0A1B0GCG4</accession>
<dbReference type="PANTHER" id="PTHR46437:SF1">
    <property type="entry name" value="MORN REPEAT-CONTAINING PROTEIN 5"/>
    <property type="match status" value="1"/>
</dbReference>
<keyword evidence="7" id="KW-1133">Transmembrane helix</keyword>
<evidence type="ECO:0000256" key="7">
    <source>
        <dbReference type="SAM" id="Phobius"/>
    </source>
</evidence>
<proteinExistence type="predicted"/>